<keyword evidence="2" id="KW-0472">Membrane</keyword>
<keyword evidence="2" id="KW-0732">Signal</keyword>
<dbReference type="PANTHER" id="PTHR30203:SF33">
    <property type="entry name" value="BLR4455 PROTEIN"/>
    <property type="match status" value="1"/>
</dbReference>
<comment type="similarity">
    <text evidence="1 2">Belongs to the outer membrane factor (OMF) (TC 1.B.17) family.</text>
</comment>
<keyword evidence="2" id="KW-1134">Transmembrane beta strand</keyword>
<dbReference type="GO" id="GO:0005886">
    <property type="term" value="C:plasma membrane"/>
    <property type="evidence" value="ECO:0007669"/>
    <property type="project" value="UniProtKB-SubCell"/>
</dbReference>
<keyword evidence="5" id="KW-1185">Reference proteome</keyword>
<evidence type="ECO:0000313" key="4">
    <source>
        <dbReference type="EMBL" id="EIM93149.1"/>
    </source>
</evidence>
<dbReference type="AlphaFoldDB" id="A0AAN1JJW0"/>
<gene>
    <name evidence="3" type="ORF">C2L64_44300</name>
    <name evidence="4" type="ORF">WQE_50255</name>
</gene>
<dbReference type="PROSITE" id="PS51257">
    <property type="entry name" value="PROKAR_LIPOPROTEIN"/>
    <property type="match status" value="1"/>
</dbReference>
<dbReference type="RefSeq" id="WP_009771379.1">
    <property type="nucleotide sequence ID" value="NZ_AKAU01000319.1"/>
</dbReference>
<comment type="subcellular location">
    <subcellularLocation>
        <location evidence="2">Cell membrane</location>
        <topology evidence="2">Lipid-anchor</topology>
    </subcellularLocation>
</comment>
<dbReference type="Proteomes" id="UP000236649">
    <property type="component" value="Chromosome 3"/>
</dbReference>
<dbReference type="GO" id="GO:0015562">
    <property type="term" value="F:efflux transmembrane transporter activity"/>
    <property type="evidence" value="ECO:0007669"/>
    <property type="project" value="InterPro"/>
</dbReference>
<dbReference type="GeneID" id="55535329"/>
<dbReference type="SUPFAM" id="SSF56954">
    <property type="entry name" value="Outer membrane efflux proteins (OEP)"/>
    <property type="match status" value="1"/>
</dbReference>
<dbReference type="Gene3D" id="1.20.1600.10">
    <property type="entry name" value="Outer membrane efflux proteins (OEP)"/>
    <property type="match status" value="1"/>
</dbReference>
<dbReference type="InterPro" id="IPR003423">
    <property type="entry name" value="OMP_efflux"/>
</dbReference>
<evidence type="ECO:0000313" key="6">
    <source>
        <dbReference type="Proteomes" id="UP000236649"/>
    </source>
</evidence>
<evidence type="ECO:0000256" key="2">
    <source>
        <dbReference type="RuleBase" id="RU362097"/>
    </source>
</evidence>
<dbReference type="KEGG" id="phs:C2L64_44300"/>
<dbReference type="Proteomes" id="UP000004980">
    <property type="component" value="Unassembled WGS sequence"/>
</dbReference>
<keyword evidence="2 4" id="KW-0449">Lipoprotein</keyword>
<organism evidence="3 6">
    <name type="scientific">Paraburkholderia hospita</name>
    <dbReference type="NCBI Taxonomy" id="169430"/>
    <lineage>
        <taxon>Bacteria</taxon>
        <taxon>Pseudomonadati</taxon>
        <taxon>Pseudomonadota</taxon>
        <taxon>Betaproteobacteria</taxon>
        <taxon>Burkholderiales</taxon>
        <taxon>Burkholderiaceae</taxon>
        <taxon>Paraburkholderia</taxon>
    </lineage>
</organism>
<reference evidence="3 6" key="2">
    <citation type="submission" date="2018-01" db="EMBL/GenBank/DDBJ databases">
        <title>Species boundaries and ecological features among Paraburkholderia terrae DSMZ17804T, P. hospita DSMZ17164T and P. caribensis DSMZ13236T.</title>
        <authorList>
            <person name="Pratama A.A."/>
        </authorList>
    </citation>
    <scope>NUCLEOTIDE SEQUENCE [LARGE SCALE GENOMIC DNA]</scope>
    <source>
        <strain evidence="3 6">DSM 17164</strain>
    </source>
</reference>
<name>A0AAN1JJW0_9BURK</name>
<feature type="chain" id="PRO_5042671088" evidence="2">
    <location>
        <begin position="24"/>
        <end position="486"/>
    </location>
</feature>
<dbReference type="InterPro" id="IPR010131">
    <property type="entry name" value="MdtP/NodT-like"/>
</dbReference>
<dbReference type="EMBL" id="AKAU01000319">
    <property type="protein sequence ID" value="EIM93149.1"/>
    <property type="molecule type" value="Genomic_DNA"/>
</dbReference>
<evidence type="ECO:0000313" key="3">
    <source>
        <dbReference type="EMBL" id="AUT75181.1"/>
    </source>
</evidence>
<evidence type="ECO:0000313" key="5">
    <source>
        <dbReference type="Proteomes" id="UP000004980"/>
    </source>
</evidence>
<proteinExistence type="inferred from homology"/>
<dbReference type="EMBL" id="CP026107">
    <property type="protein sequence ID" value="AUT75181.1"/>
    <property type="molecule type" value="Genomic_DNA"/>
</dbReference>
<feature type="signal peptide" evidence="2">
    <location>
        <begin position="1"/>
        <end position="23"/>
    </location>
</feature>
<dbReference type="Gene3D" id="2.20.200.10">
    <property type="entry name" value="Outer membrane efflux proteins (OEP)"/>
    <property type="match status" value="1"/>
</dbReference>
<keyword evidence="2" id="KW-0564">Palmitate</keyword>
<accession>A0AAN1JJW0</accession>
<dbReference type="PANTHER" id="PTHR30203">
    <property type="entry name" value="OUTER MEMBRANE CATION EFFLUX PROTEIN"/>
    <property type="match status" value="1"/>
</dbReference>
<reference evidence="4 5" key="1">
    <citation type="journal article" date="2012" name="J. Bacteriol.">
        <title>Draft Genome Sequence of the Soil Bacterium Burkholderia terrae Strain BS001, Which Interacts with Fungal Surface Structures.</title>
        <authorList>
            <person name="Nazir R."/>
            <person name="Hansen M.A."/>
            <person name="Sorensen S."/>
            <person name="van Elsas J.D."/>
        </authorList>
    </citation>
    <scope>NUCLEOTIDE SEQUENCE [LARGE SCALE GENOMIC DNA]</scope>
    <source>
        <strain evidence="4 5">BS001</strain>
    </source>
</reference>
<sequence>MFNVRASLVRKSVVIAVASALTACSTLPHYSQPQTAVPDHFASTPQASAGWTLASPADAQSRGPWWTLYGDDELNKLEAQVDVSNQTVAKAVAQLEAARAMVDYQRAGYAPTVTAGTSAQRFRTSQNIVHRGLAGHTVPDFSVGVAASWEPDLFGRVKDATVNARDNAQASEADLQSVRLAVAADLATDYFDLHSLDRQKKLLDDTVTAYAAALRILQQQLNDGAIDASAVAQAQTQLESTRTQDSDIDVQRAQLQHAIATLIGQPASSFSLSPKVETIALPQIPAGVPSQLLERRPDIAAAERRVAAANAQIGQARAAFYPNLTLSATAGLESTFFAPWLTASSLFWSLGSQIAGTLFDGGRRTAALKGANAQYDGTVADYRQTVLVAFQQVEDNLSSLDTLANEADSQQRATTAADLSLKLTSNRFQAGAVNYLDVVTAQTIALSNERTAEQIDARRIDASVRLLKALGGGWDRASLTDARATD</sequence>
<protein>
    <submittedName>
        <fullName evidence="4">RND efflux system outer membrane lipoprotein</fullName>
    </submittedName>
    <submittedName>
        <fullName evidence="3">RND transporter</fullName>
    </submittedName>
</protein>
<evidence type="ECO:0000256" key="1">
    <source>
        <dbReference type="ARBA" id="ARBA00007613"/>
    </source>
</evidence>
<dbReference type="NCBIfam" id="TIGR01845">
    <property type="entry name" value="outer_NodT"/>
    <property type="match status" value="1"/>
</dbReference>
<keyword evidence="2" id="KW-0812">Transmembrane</keyword>
<dbReference type="Pfam" id="PF02321">
    <property type="entry name" value="OEP"/>
    <property type="match status" value="2"/>
</dbReference>